<dbReference type="SMART" id="SM00418">
    <property type="entry name" value="HTH_ARSR"/>
    <property type="match status" value="1"/>
</dbReference>
<accession>A0ABN2SLL7</accession>
<dbReference type="Proteomes" id="UP001499854">
    <property type="component" value="Unassembled WGS sequence"/>
</dbReference>
<gene>
    <name evidence="5" type="ORF">GCM10009838_59340</name>
</gene>
<keyword evidence="1" id="KW-0805">Transcription regulation</keyword>
<dbReference type="InterPro" id="IPR051011">
    <property type="entry name" value="Metal_resp_trans_reg"/>
</dbReference>
<dbReference type="SUPFAM" id="SSF46785">
    <property type="entry name" value="Winged helix' DNA-binding domain"/>
    <property type="match status" value="1"/>
</dbReference>
<sequence length="171" mass="18066">MIHRAGTLGRAGWSAAMADLHTGVRWRDGGIEWSSNSATEQVIQLDGSGLLLIPSVFVWPGTAAHTSAAWPKTLIYPARGVAALWEHGDTVAPAALEHLVGRTRARILAALETPASTTQLAHTLHAAPGAVGDHLAVLRRAGLVHRARAGRIVLYQRTAVGDALVGSTRAW</sequence>
<name>A0ABN2SLL7_9ACTN</name>
<evidence type="ECO:0000256" key="3">
    <source>
        <dbReference type="ARBA" id="ARBA00023163"/>
    </source>
</evidence>
<dbReference type="PANTHER" id="PTHR43132">
    <property type="entry name" value="ARSENICAL RESISTANCE OPERON REPRESSOR ARSR-RELATED"/>
    <property type="match status" value="1"/>
</dbReference>
<proteinExistence type="predicted"/>
<keyword evidence="6" id="KW-1185">Reference proteome</keyword>
<keyword evidence="3" id="KW-0804">Transcription</keyword>
<dbReference type="InterPro" id="IPR036390">
    <property type="entry name" value="WH_DNA-bd_sf"/>
</dbReference>
<dbReference type="CDD" id="cd00090">
    <property type="entry name" value="HTH_ARSR"/>
    <property type="match status" value="1"/>
</dbReference>
<dbReference type="InterPro" id="IPR036388">
    <property type="entry name" value="WH-like_DNA-bd_sf"/>
</dbReference>
<keyword evidence="2" id="KW-0238">DNA-binding</keyword>
<dbReference type="InterPro" id="IPR011991">
    <property type="entry name" value="ArsR-like_HTH"/>
</dbReference>
<dbReference type="RefSeq" id="WP_344660442.1">
    <property type="nucleotide sequence ID" value="NZ_BAAAQM010000040.1"/>
</dbReference>
<evidence type="ECO:0000256" key="2">
    <source>
        <dbReference type="ARBA" id="ARBA00023125"/>
    </source>
</evidence>
<dbReference type="Gene3D" id="1.10.10.10">
    <property type="entry name" value="Winged helix-like DNA-binding domain superfamily/Winged helix DNA-binding domain"/>
    <property type="match status" value="1"/>
</dbReference>
<dbReference type="EMBL" id="BAAAQM010000040">
    <property type="protein sequence ID" value="GAA1988616.1"/>
    <property type="molecule type" value="Genomic_DNA"/>
</dbReference>
<protein>
    <recommendedName>
        <fullName evidence="4">HTH arsR-type domain-containing protein</fullName>
    </recommendedName>
</protein>
<dbReference type="InterPro" id="IPR001845">
    <property type="entry name" value="HTH_ArsR_DNA-bd_dom"/>
</dbReference>
<evidence type="ECO:0000313" key="6">
    <source>
        <dbReference type="Proteomes" id="UP001499854"/>
    </source>
</evidence>
<dbReference type="PANTHER" id="PTHR43132:SF6">
    <property type="entry name" value="HTH-TYPE TRANSCRIPTIONAL REPRESSOR CZRA"/>
    <property type="match status" value="1"/>
</dbReference>
<dbReference type="Pfam" id="PF12840">
    <property type="entry name" value="HTH_20"/>
    <property type="match status" value="1"/>
</dbReference>
<feature type="domain" description="HTH arsR-type" evidence="4">
    <location>
        <begin position="94"/>
        <end position="169"/>
    </location>
</feature>
<reference evidence="5 6" key="1">
    <citation type="journal article" date="2019" name="Int. J. Syst. Evol. Microbiol.">
        <title>The Global Catalogue of Microorganisms (GCM) 10K type strain sequencing project: providing services to taxonomists for standard genome sequencing and annotation.</title>
        <authorList>
            <consortium name="The Broad Institute Genomics Platform"/>
            <consortium name="The Broad Institute Genome Sequencing Center for Infectious Disease"/>
            <person name="Wu L."/>
            <person name="Ma J."/>
        </authorList>
    </citation>
    <scope>NUCLEOTIDE SEQUENCE [LARGE SCALE GENOMIC DNA]</scope>
    <source>
        <strain evidence="5 6">JCM 16013</strain>
    </source>
</reference>
<organism evidence="5 6">
    <name type="scientific">Catenulispora subtropica</name>
    <dbReference type="NCBI Taxonomy" id="450798"/>
    <lineage>
        <taxon>Bacteria</taxon>
        <taxon>Bacillati</taxon>
        <taxon>Actinomycetota</taxon>
        <taxon>Actinomycetes</taxon>
        <taxon>Catenulisporales</taxon>
        <taxon>Catenulisporaceae</taxon>
        <taxon>Catenulispora</taxon>
    </lineage>
</organism>
<comment type="caution">
    <text evidence="5">The sequence shown here is derived from an EMBL/GenBank/DDBJ whole genome shotgun (WGS) entry which is preliminary data.</text>
</comment>
<evidence type="ECO:0000313" key="5">
    <source>
        <dbReference type="EMBL" id="GAA1988616.1"/>
    </source>
</evidence>
<evidence type="ECO:0000256" key="1">
    <source>
        <dbReference type="ARBA" id="ARBA00023015"/>
    </source>
</evidence>
<evidence type="ECO:0000259" key="4">
    <source>
        <dbReference type="SMART" id="SM00418"/>
    </source>
</evidence>